<accession>A0A0C9TT86</accession>
<dbReference type="Proteomes" id="UP000054279">
    <property type="component" value="Unassembled WGS sequence"/>
</dbReference>
<dbReference type="OrthoDB" id="5424058at2759"/>
<protein>
    <recommendedName>
        <fullName evidence="2">DUF6589 domain-containing protein</fullName>
    </recommendedName>
</protein>
<evidence type="ECO:0000313" key="4">
    <source>
        <dbReference type="Proteomes" id="UP000054279"/>
    </source>
</evidence>
<dbReference type="InterPro" id="IPR046496">
    <property type="entry name" value="DUF6589"/>
</dbReference>
<feature type="domain" description="DUF6589" evidence="2">
    <location>
        <begin position="6"/>
        <end position="368"/>
    </location>
</feature>
<organism evidence="3 4">
    <name type="scientific">Sphaerobolus stellatus (strain SS14)</name>
    <dbReference type="NCBI Taxonomy" id="990650"/>
    <lineage>
        <taxon>Eukaryota</taxon>
        <taxon>Fungi</taxon>
        <taxon>Dikarya</taxon>
        <taxon>Basidiomycota</taxon>
        <taxon>Agaricomycotina</taxon>
        <taxon>Agaricomycetes</taxon>
        <taxon>Phallomycetidae</taxon>
        <taxon>Geastrales</taxon>
        <taxon>Sphaerobolaceae</taxon>
        <taxon>Sphaerobolus</taxon>
    </lineage>
</organism>
<evidence type="ECO:0000313" key="3">
    <source>
        <dbReference type="EMBL" id="KIJ25074.1"/>
    </source>
</evidence>
<gene>
    <name evidence="3" type="ORF">M422DRAFT_273994</name>
</gene>
<feature type="region of interest" description="Disordered" evidence="1">
    <location>
        <begin position="437"/>
        <end position="499"/>
    </location>
</feature>
<proteinExistence type="predicted"/>
<feature type="compositionally biased region" description="Acidic residues" evidence="1">
    <location>
        <begin position="443"/>
        <end position="456"/>
    </location>
</feature>
<dbReference type="Pfam" id="PF20231">
    <property type="entry name" value="DUF6589"/>
    <property type="match status" value="1"/>
</dbReference>
<evidence type="ECO:0000259" key="2">
    <source>
        <dbReference type="Pfam" id="PF20231"/>
    </source>
</evidence>
<evidence type="ECO:0000256" key="1">
    <source>
        <dbReference type="SAM" id="MobiDB-lite"/>
    </source>
</evidence>
<keyword evidence="4" id="KW-1185">Reference proteome</keyword>
<dbReference type="HOGENOM" id="CLU_007061_2_2_1"/>
<name>A0A0C9TT86_SPHS4</name>
<reference evidence="3 4" key="1">
    <citation type="submission" date="2014-06" db="EMBL/GenBank/DDBJ databases">
        <title>Evolutionary Origins and Diversification of the Mycorrhizal Mutualists.</title>
        <authorList>
            <consortium name="DOE Joint Genome Institute"/>
            <consortium name="Mycorrhizal Genomics Consortium"/>
            <person name="Kohler A."/>
            <person name="Kuo A."/>
            <person name="Nagy L.G."/>
            <person name="Floudas D."/>
            <person name="Copeland A."/>
            <person name="Barry K.W."/>
            <person name="Cichocki N."/>
            <person name="Veneault-Fourrey C."/>
            <person name="LaButti K."/>
            <person name="Lindquist E.A."/>
            <person name="Lipzen A."/>
            <person name="Lundell T."/>
            <person name="Morin E."/>
            <person name="Murat C."/>
            <person name="Riley R."/>
            <person name="Ohm R."/>
            <person name="Sun H."/>
            <person name="Tunlid A."/>
            <person name="Henrissat B."/>
            <person name="Grigoriev I.V."/>
            <person name="Hibbett D.S."/>
            <person name="Martin F."/>
        </authorList>
    </citation>
    <scope>NUCLEOTIDE SEQUENCE [LARGE SCALE GENOMIC DNA]</scope>
    <source>
        <strain evidence="3 4">SS14</strain>
    </source>
</reference>
<dbReference type="AlphaFoldDB" id="A0A0C9TT86"/>
<feature type="compositionally biased region" description="Acidic residues" evidence="1">
    <location>
        <begin position="466"/>
        <end position="498"/>
    </location>
</feature>
<dbReference type="EMBL" id="KN837435">
    <property type="protein sequence ID" value="KIJ25074.1"/>
    <property type="molecule type" value="Genomic_DNA"/>
</dbReference>
<sequence length="521" mass="60026">MYELNIDVLFPKPEHTAQLRNSCLWQLCRMATEHIPGLKGMKSHISTAPEVHPIPLHKTEQYPLPAMHIDESSINEMKEHGLLFVDGDLLTLMLLDKVEAARRDDKDILEGLQFTIRRFGLFHCKMAGCRLVLYQYWGKPNAELCASLWKENLVANRKPMKAGWKTDKHPPWQTSHELLHISAAAHIQDAFHTYINVENLEEWAKGVSPEEFMQVSEQIFEKSFTSQAVHSIRRLDQEQRDYFYEHTLLYNRDVLVYLEYCDAIRTGDIGRVLNVLRTLTRLEEWAPRLCELFLNNWLVNLSGKPNGWKEVDLLQEHQNYWNKSVYNAKGSNKSWDWLSMISTCVYILRDAMRTVHEAFDITPSGNRHSSPNMAKEIALIAEYLHTEKLHTYISGRGINDGSAMEPPTDLLVMGAMYPNTRRAFHTFVPDLREAAYATSVDTEGPEEPLEEGEESGLDSGGGEMEKENEEEEEEEEEEEAADEEFYVEQEDLEADPEGFEGMHDQLLDVARVIAQALHDIY</sequence>